<accession>A0A8D0HE91</accession>
<feature type="domain" description="Fibronectin type-III" evidence="13">
    <location>
        <begin position="1053"/>
        <end position="1150"/>
    </location>
</feature>
<reference evidence="14" key="1">
    <citation type="submission" date="2025-08" db="UniProtKB">
        <authorList>
            <consortium name="Ensembl"/>
        </authorList>
    </citation>
    <scope>IDENTIFICATION</scope>
</reference>
<dbReference type="SUPFAM" id="SSF49265">
    <property type="entry name" value="Fibronectin type III"/>
    <property type="match status" value="4"/>
</dbReference>
<dbReference type="InterPro" id="IPR050617">
    <property type="entry name" value="E3_ligase_FN3/SPRY"/>
</dbReference>
<name>A0A8D0HE91_SPHPU</name>
<feature type="domain" description="Fibronectin type-III" evidence="13">
    <location>
        <begin position="571"/>
        <end position="666"/>
    </location>
</feature>
<evidence type="ECO:0000256" key="4">
    <source>
        <dbReference type="ARBA" id="ARBA00022737"/>
    </source>
</evidence>
<keyword evidence="2" id="KW-0597">Phosphoprotein</keyword>
<feature type="region of interest" description="Disordered" evidence="11">
    <location>
        <begin position="185"/>
        <end position="214"/>
    </location>
</feature>
<organism evidence="14 15">
    <name type="scientific">Sphenodon punctatus</name>
    <name type="common">Tuatara</name>
    <name type="synonym">Hatteria punctata</name>
    <dbReference type="NCBI Taxonomy" id="8508"/>
    <lineage>
        <taxon>Eukaryota</taxon>
        <taxon>Metazoa</taxon>
        <taxon>Chordata</taxon>
        <taxon>Craniata</taxon>
        <taxon>Vertebrata</taxon>
        <taxon>Euteleostomi</taxon>
        <taxon>Lepidosauria</taxon>
        <taxon>Sphenodontia</taxon>
        <taxon>Sphenodontidae</taxon>
        <taxon>Sphenodon</taxon>
    </lineage>
</organism>
<keyword evidence="6 12" id="KW-0472">Membrane</keyword>
<evidence type="ECO:0000313" key="15">
    <source>
        <dbReference type="Proteomes" id="UP000694392"/>
    </source>
</evidence>
<evidence type="ECO:0000256" key="1">
    <source>
        <dbReference type="ARBA" id="ARBA00004167"/>
    </source>
</evidence>
<protein>
    <recommendedName>
        <fullName evidence="8">Fibronectin type III domain-containing protein 3B</fullName>
    </recommendedName>
    <alternativeName>
        <fullName evidence="10">Factor for adipocyte differentiation 104</fullName>
    </alternativeName>
    <alternativeName>
        <fullName evidence="9">HCV NS5A-binding protein 37</fullName>
    </alternativeName>
</protein>
<keyword evidence="3 12" id="KW-0812">Transmembrane</keyword>
<dbReference type="FunFam" id="2.60.40.10:FF:000175">
    <property type="entry name" value="Fibronectin type III domain containing 3A"/>
    <property type="match status" value="1"/>
</dbReference>
<dbReference type="GeneTree" id="ENSGT00940000157005"/>
<evidence type="ECO:0000256" key="2">
    <source>
        <dbReference type="ARBA" id="ARBA00022553"/>
    </source>
</evidence>
<dbReference type="Ensembl" id="ENSSPUT00000019189.1">
    <property type="protein sequence ID" value="ENSSPUP00000018018.1"/>
    <property type="gene ID" value="ENSSPUG00000013897.1"/>
</dbReference>
<feature type="domain" description="Fibronectin type-III" evidence="13">
    <location>
        <begin position="868"/>
        <end position="954"/>
    </location>
</feature>
<evidence type="ECO:0000256" key="12">
    <source>
        <dbReference type="SAM" id="Phobius"/>
    </source>
</evidence>
<dbReference type="PRINTS" id="PR00014">
    <property type="entry name" value="FNTYPEIII"/>
</dbReference>
<dbReference type="InterPro" id="IPR003961">
    <property type="entry name" value="FN3_dom"/>
</dbReference>
<feature type="domain" description="Fibronectin type-III" evidence="13">
    <location>
        <begin position="766"/>
        <end position="856"/>
    </location>
</feature>
<evidence type="ECO:0000259" key="13">
    <source>
        <dbReference type="PROSITE" id="PS50853"/>
    </source>
</evidence>
<feature type="domain" description="Fibronectin type-III" evidence="13">
    <location>
        <begin position="955"/>
        <end position="1049"/>
    </location>
</feature>
<dbReference type="PROSITE" id="PS50853">
    <property type="entry name" value="FN3"/>
    <property type="match status" value="8"/>
</dbReference>
<feature type="domain" description="Fibronectin type-III" evidence="13">
    <location>
        <begin position="667"/>
        <end position="763"/>
    </location>
</feature>
<feature type="domain" description="Fibronectin type-III" evidence="13">
    <location>
        <begin position="474"/>
        <end position="567"/>
    </location>
</feature>
<dbReference type="PANTHER" id="PTHR24099:SF19">
    <property type="entry name" value="FIBRONECTIN TYPE III DOMAIN-CONTAINING PROTEIN 3B"/>
    <property type="match status" value="1"/>
</dbReference>
<dbReference type="SMART" id="SM00060">
    <property type="entry name" value="FN3"/>
    <property type="match status" value="8"/>
</dbReference>
<evidence type="ECO:0000256" key="8">
    <source>
        <dbReference type="ARBA" id="ARBA00069655"/>
    </source>
</evidence>
<dbReference type="FunFam" id="2.60.40.10:FF:000180">
    <property type="entry name" value="Fibronectin type III domain containing 3A"/>
    <property type="match status" value="1"/>
</dbReference>
<comment type="subcellular location">
    <subcellularLocation>
        <location evidence="1">Membrane</location>
        <topology evidence="1">Single-pass membrane protein</topology>
    </subcellularLocation>
</comment>
<evidence type="ECO:0000256" key="9">
    <source>
        <dbReference type="ARBA" id="ARBA00077272"/>
    </source>
</evidence>
<dbReference type="GO" id="GO:0016020">
    <property type="term" value="C:membrane"/>
    <property type="evidence" value="ECO:0007669"/>
    <property type="project" value="UniProtKB-SubCell"/>
</dbReference>
<keyword evidence="4" id="KW-0677">Repeat</keyword>
<dbReference type="InterPro" id="IPR036116">
    <property type="entry name" value="FN3_sf"/>
</dbReference>
<feature type="domain" description="Fibronectin type-III" evidence="13">
    <location>
        <begin position="378"/>
        <end position="470"/>
    </location>
</feature>
<evidence type="ECO:0000256" key="5">
    <source>
        <dbReference type="ARBA" id="ARBA00022989"/>
    </source>
</evidence>
<evidence type="ECO:0000256" key="11">
    <source>
        <dbReference type="SAM" id="MobiDB-lite"/>
    </source>
</evidence>
<feature type="compositionally biased region" description="Gly residues" evidence="11">
    <location>
        <begin position="237"/>
        <end position="250"/>
    </location>
</feature>
<proteinExistence type="inferred from homology"/>
<feature type="transmembrane region" description="Helical" evidence="12">
    <location>
        <begin position="1176"/>
        <end position="1199"/>
    </location>
</feature>
<evidence type="ECO:0000256" key="7">
    <source>
        <dbReference type="ARBA" id="ARBA00038207"/>
    </source>
</evidence>
<dbReference type="FunFam" id="2.60.40.10:FF:000210">
    <property type="entry name" value="Fibronectin type III domain containing 3A"/>
    <property type="match status" value="1"/>
</dbReference>
<dbReference type="Gene3D" id="2.60.40.10">
    <property type="entry name" value="Immunoglobulins"/>
    <property type="match status" value="9"/>
</dbReference>
<dbReference type="FunFam" id="2.60.40.10:FF:000396">
    <property type="entry name" value="Fibronectin type III domain containing 3B"/>
    <property type="match status" value="1"/>
</dbReference>
<dbReference type="InterPro" id="IPR013783">
    <property type="entry name" value="Ig-like_fold"/>
</dbReference>
<comment type="similarity">
    <text evidence="7">Belongs to the FNDC3 family.</text>
</comment>
<dbReference type="OMA" id="NACEIAW"/>
<feature type="compositionally biased region" description="Polar residues" evidence="11">
    <location>
        <begin position="205"/>
        <end position="214"/>
    </location>
</feature>
<keyword evidence="5 12" id="KW-1133">Transmembrane helix</keyword>
<evidence type="ECO:0000256" key="6">
    <source>
        <dbReference type="ARBA" id="ARBA00023136"/>
    </source>
</evidence>
<dbReference type="GO" id="GO:0012505">
    <property type="term" value="C:endomembrane system"/>
    <property type="evidence" value="ECO:0007669"/>
    <property type="project" value="UniProtKB-ARBA"/>
</dbReference>
<dbReference type="PANTHER" id="PTHR24099">
    <property type="entry name" value="E3 UBIQUITIN-PROTEIN LIGASE TRIM36-RELATED"/>
    <property type="match status" value="1"/>
</dbReference>
<evidence type="ECO:0000256" key="3">
    <source>
        <dbReference type="ARBA" id="ARBA00022692"/>
    </source>
</evidence>
<dbReference type="Pfam" id="PF00041">
    <property type="entry name" value="fn3"/>
    <property type="match status" value="7"/>
</dbReference>
<reference evidence="14" key="2">
    <citation type="submission" date="2025-09" db="UniProtKB">
        <authorList>
            <consortium name="Ensembl"/>
        </authorList>
    </citation>
    <scope>IDENTIFICATION</scope>
</reference>
<feature type="compositionally biased region" description="Basic and acidic residues" evidence="11">
    <location>
        <begin position="266"/>
        <end position="276"/>
    </location>
</feature>
<dbReference type="FunFam" id="2.60.40.10:FF:000185">
    <property type="entry name" value="Fibronectin type III domain containing 3A"/>
    <property type="match status" value="1"/>
</dbReference>
<evidence type="ECO:0000256" key="10">
    <source>
        <dbReference type="ARBA" id="ARBA00081717"/>
    </source>
</evidence>
<dbReference type="Proteomes" id="UP000694392">
    <property type="component" value="Unplaced"/>
</dbReference>
<feature type="region of interest" description="Disordered" evidence="11">
    <location>
        <begin position="235"/>
        <end position="276"/>
    </location>
</feature>
<dbReference type="AlphaFoldDB" id="A0A8D0HE91"/>
<evidence type="ECO:0000313" key="14">
    <source>
        <dbReference type="Ensembl" id="ENSSPUP00000018018.1"/>
    </source>
</evidence>
<keyword evidence="15" id="KW-1185">Reference proteome</keyword>
<dbReference type="GO" id="GO:0005737">
    <property type="term" value="C:cytoplasm"/>
    <property type="evidence" value="ECO:0007669"/>
    <property type="project" value="UniProtKB-ARBA"/>
</dbReference>
<sequence>MYVTMMMTDQIPLELPPLLNGEVAMMPHMVNGDGSQQVILVQVNPGETFTIRAEDGTLQCIQGPAEVPMMSPNGSIPPIHVPPGYISQVIEDNTGVRRVVVTPQSPECYPPSYPTAISPTHHLPPYLTHHPHFIHNSHTAFYPPVTGPGDMPPQFFPQHHLPPTIYGEQEIIPLYGMSSYITREDQYSKPQHKKLKDRQIDRQNRLNSPPSSIYKSHLGNCASVYNGYVKSHNGASNGAGSGGGSGGGVPGVKKAERRARSSPKSSEQDVHEYDSETKRVQDILSGIEKPQVSNIQARTVLLTWSLPNGLLSGDRHSNGLPHTCTYEVALSDKGRDGKYKIIYSDKVRLPEATKMYNSVKGSCSEPVSFTTHSCVPECPFPPKPSHRTKSSLTLQWKAPNDNGSKITSYLLEWDEGKKNNSFRECYFGSQKHYKLTKLCPAMGYTFRLAAQNDIGTSGYSQEVVCYTSGNIPQTPSAPRLVRAGITWIMLQWSKAEGCTPEEAISYTLEIQEEDNDSLFHPKYTGEELTCTVKNLKRSTQYKFRLIASNVEGKSSPSEILVCTTSPDRPGPPTRPLIKGPITSHGFSVKWDPPQDNGGSEILTYLLEILEGNSEANEWKVAYSGSATEYTISHLEPGTLYKLRVCCISTGGHSQCSESLPVRTLSVAPGHCRPPRALGKPKHKEVQLQWDVPVSESSCPVSEYSVEMAGPEEVVSEVYHGPDLECTVSNLLPGTTYHFRVRALNDGGYGPYSEAAKVTTTAGPPGQCRPPSLAFVSDTSVLVSWESPENFGADISEYRLEWGKDEDSLELVYSGTDTCFEISELSAAMHYCSRLQALNQAGAGHYSDVATCRAPASVPDAVSTLYVSEDEHLDAYPISPSACLVLNWEEPCNNGSEILSYNIDLGDISIRVGNVTSYIIDDLLPETSYRIRMQAVNETGAGLFSHYIKAKTRPLPPLPPRLECAAAGPQSLKLKWGDSSSKLHATDDMVYILQIEDRNKRFIPIYRGPSHTYKVQRLTEFTCYTFRMQAVNDAGEGPFSETCTFSTTKSVPPVIKAPRVTQLEGNACEIAWETVPPMKGDPVSYILQVLVGRESEYKQVYKGDETTFQISGLQTNTDYRFRVCVCRRCFDTSQELSGPFSPSVPFMLQRSELMLMGEMGSIEDSKIKSMMPTDEQFAALIVLGFATLSILFAFILQYFFMK</sequence>
<dbReference type="CDD" id="cd00063">
    <property type="entry name" value="FN3"/>
    <property type="match status" value="8"/>
</dbReference>
<gene>
    <name evidence="14" type="primary">FNDC3B</name>
</gene>